<organism evidence="2 3">
    <name type="scientific">Exophiala spinifera</name>
    <dbReference type="NCBI Taxonomy" id="91928"/>
    <lineage>
        <taxon>Eukaryota</taxon>
        <taxon>Fungi</taxon>
        <taxon>Dikarya</taxon>
        <taxon>Ascomycota</taxon>
        <taxon>Pezizomycotina</taxon>
        <taxon>Eurotiomycetes</taxon>
        <taxon>Chaetothyriomycetidae</taxon>
        <taxon>Chaetothyriales</taxon>
        <taxon>Herpotrichiellaceae</taxon>
        <taxon>Exophiala</taxon>
    </lineage>
</organism>
<dbReference type="STRING" id="91928.A0A0D2BK43"/>
<dbReference type="RefSeq" id="XP_016231860.1">
    <property type="nucleotide sequence ID" value="XM_016385258.1"/>
</dbReference>
<feature type="region of interest" description="Disordered" evidence="1">
    <location>
        <begin position="1"/>
        <end position="33"/>
    </location>
</feature>
<keyword evidence="3" id="KW-1185">Reference proteome</keyword>
<evidence type="ECO:0000256" key="1">
    <source>
        <dbReference type="SAM" id="MobiDB-lite"/>
    </source>
</evidence>
<dbReference type="GeneID" id="27338029"/>
<proteinExistence type="predicted"/>
<dbReference type="OrthoDB" id="2152248at2759"/>
<evidence type="ECO:0008006" key="4">
    <source>
        <dbReference type="Google" id="ProtNLM"/>
    </source>
</evidence>
<dbReference type="Gene3D" id="3.40.50.1820">
    <property type="entry name" value="alpha/beta hydrolase"/>
    <property type="match status" value="1"/>
</dbReference>
<evidence type="ECO:0000313" key="2">
    <source>
        <dbReference type="EMBL" id="KIW11644.1"/>
    </source>
</evidence>
<dbReference type="EMBL" id="KN847499">
    <property type="protein sequence ID" value="KIW11644.1"/>
    <property type="molecule type" value="Genomic_DNA"/>
</dbReference>
<dbReference type="PANTHER" id="PTHR47381">
    <property type="entry name" value="ALPHA/BETA-HYDROLASES SUPERFAMILY PROTEIN"/>
    <property type="match status" value="1"/>
</dbReference>
<name>A0A0D2BK43_9EURO</name>
<accession>A0A0D2BK43</accession>
<sequence>MSKPRVTPNPVEYTYRAPESARSGSTAHSIPHPEPISSATYHIAGILATVYGLGELDPAVTDVAVLWLLHPRLQTQACMAPFAAHIITNYNATKASSSSRRKQKGLIAVAFDQRNHGSRLVRAIANEAWRGGNETHAQDMFGCFAGTAVDTSMLLDYLPAYLFPDNSRQIVQNIVLGISLGGHAAWHVVMHDPRFSAAVVTIGCPDYVRVMSDRARLSKREAWLDSDGREFLGSRDFPSALVDKVRRVDPVGLLWHGSGLGRRSGQEQLYDGGELSPEEKETVIPIMARCLGNKRILNLSGGSDKLVSYQHSKPFLDWLKKSIEKGGWFEGSGLYLEDIVYPGVGHEVPPDMVSDMITFINETLEEGVEGARLGSKI</sequence>
<gene>
    <name evidence="2" type="ORF">PV08_10946</name>
</gene>
<dbReference type="HOGENOM" id="CLU_048444_1_0_1"/>
<dbReference type="VEuPathDB" id="FungiDB:PV08_10946"/>
<dbReference type="Proteomes" id="UP000053328">
    <property type="component" value="Unassembled WGS sequence"/>
</dbReference>
<dbReference type="AlphaFoldDB" id="A0A0D2BK43"/>
<protein>
    <recommendedName>
        <fullName evidence="4">AB hydrolase-1 domain-containing protein</fullName>
    </recommendedName>
</protein>
<dbReference type="InterPro" id="IPR029058">
    <property type="entry name" value="AB_hydrolase_fold"/>
</dbReference>
<reference evidence="2 3" key="1">
    <citation type="submission" date="2015-01" db="EMBL/GenBank/DDBJ databases">
        <title>The Genome Sequence of Exophiala spinifera CBS89968.</title>
        <authorList>
            <consortium name="The Broad Institute Genomics Platform"/>
            <person name="Cuomo C."/>
            <person name="de Hoog S."/>
            <person name="Gorbushina A."/>
            <person name="Stielow B."/>
            <person name="Teixiera M."/>
            <person name="Abouelleil A."/>
            <person name="Chapman S.B."/>
            <person name="Priest M."/>
            <person name="Young S.K."/>
            <person name="Wortman J."/>
            <person name="Nusbaum C."/>
            <person name="Birren B."/>
        </authorList>
    </citation>
    <scope>NUCLEOTIDE SEQUENCE [LARGE SCALE GENOMIC DNA]</scope>
    <source>
        <strain evidence="2 3">CBS 89968</strain>
    </source>
</reference>
<dbReference type="SUPFAM" id="SSF53474">
    <property type="entry name" value="alpha/beta-Hydrolases"/>
    <property type="match status" value="1"/>
</dbReference>
<dbReference type="PANTHER" id="PTHR47381:SF3">
    <property type="entry name" value="ALPHA_BETA-HYDROLASES SUPERFAMILY PROTEIN"/>
    <property type="match status" value="1"/>
</dbReference>
<evidence type="ECO:0000313" key="3">
    <source>
        <dbReference type="Proteomes" id="UP000053328"/>
    </source>
</evidence>